<dbReference type="Proteomes" id="UP000274822">
    <property type="component" value="Unassembled WGS sequence"/>
</dbReference>
<dbReference type="EMBL" id="RBNJ01003723">
    <property type="protein sequence ID" value="RUS30600.1"/>
    <property type="molecule type" value="Genomic_DNA"/>
</dbReference>
<dbReference type="PANTHER" id="PTHR35519:SF2">
    <property type="entry name" value="PH DOMAIN PROTEIN"/>
    <property type="match status" value="1"/>
</dbReference>
<organism evidence="2 3">
    <name type="scientific">Jimgerdemannia flammicorona</name>
    <dbReference type="NCBI Taxonomy" id="994334"/>
    <lineage>
        <taxon>Eukaryota</taxon>
        <taxon>Fungi</taxon>
        <taxon>Fungi incertae sedis</taxon>
        <taxon>Mucoromycota</taxon>
        <taxon>Mucoromycotina</taxon>
        <taxon>Endogonomycetes</taxon>
        <taxon>Endogonales</taxon>
        <taxon>Endogonaceae</taxon>
        <taxon>Jimgerdemannia</taxon>
    </lineage>
</organism>
<keyword evidence="1" id="KW-0812">Transmembrane</keyword>
<accession>A0A433QLE1</accession>
<name>A0A433QLE1_9FUNG</name>
<keyword evidence="1" id="KW-1133">Transmembrane helix</keyword>
<dbReference type="Pfam" id="PF13430">
    <property type="entry name" value="DUF4112"/>
    <property type="match status" value="1"/>
</dbReference>
<proteinExistence type="predicted"/>
<sequence>MDTTITRDLFYMRTSARPMDLAEAEDHLARVRTVANWLDRIPGSPVPVGLDSLVGFIPTFGDLAGFAFSMYQVYLTAMFGIPIWLLARMIFYLVIDFFIGLIPALGDVLDCVFTANIYNCNLLEDWLVREKIVRPKAEREKSGRNREGLKARANGRNREGLKAGWW</sequence>
<protein>
    <recommendedName>
        <fullName evidence="4">DUF4112 domain-containing protein</fullName>
    </recommendedName>
</protein>
<evidence type="ECO:0000256" key="1">
    <source>
        <dbReference type="SAM" id="Phobius"/>
    </source>
</evidence>
<dbReference type="PANTHER" id="PTHR35519">
    <property type="entry name" value="MEMBRANE PROTEINS"/>
    <property type="match status" value="1"/>
</dbReference>
<dbReference type="AlphaFoldDB" id="A0A433QLE1"/>
<evidence type="ECO:0000313" key="3">
    <source>
        <dbReference type="Proteomes" id="UP000274822"/>
    </source>
</evidence>
<comment type="caution">
    <text evidence="2">The sequence shown here is derived from an EMBL/GenBank/DDBJ whole genome shotgun (WGS) entry which is preliminary data.</text>
</comment>
<evidence type="ECO:0000313" key="2">
    <source>
        <dbReference type="EMBL" id="RUS30600.1"/>
    </source>
</evidence>
<keyword evidence="3" id="KW-1185">Reference proteome</keyword>
<dbReference type="InterPro" id="IPR025187">
    <property type="entry name" value="DUF4112"/>
</dbReference>
<keyword evidence="1" id="KW-0472">Membrane</keyword>
<reference evidence="2 3" key="1">
    <citation type="journal article" date="2018" name="New Phytol.">
        <title>Phylogenomics of Endogonaceae and evolution of mycorrhizas within Mucoromycota.</title>
        <authorList>
            <person name="Chang Y."/>
            <person name="Desiro A."/>
            <person name="Na H."/>
            <person name="Sandor L."/>
            <person name="Lipzen A."/>
            <person name="Clum A."/>
            <person name="Barry K."/>
            <person name="Grigoriev I.V."/>
            <person name="Martin F.M."/>
            <person name="Stajich J.E."/>
            <person name="Smith M.E."/>
            <person name="Bonito G."/>
            <person name="Spatafora J.W."/>
        </authorList>
    </citation>
    <scope>NUCLEOTIDE SEQUENCE [LARGE SCALE GENOMIC DNA]</scope>
    <source>
        <strain evidence="2 3">AD002</strain>
    </source>
</reference>
<gene>
    <name evidence="2" type="ORF">BC938DRAFT_479201</name>
</gene>
<evidence type="ECO:0008006" key="4">
    <source>
        <dbReference type="Google" id="ProtNLM"/>
    </source>
</evidence>
<feature type="transmembrane region" description="Helical" evidence="1">
    <location>
        <begin position="83"/>
        <end position="106"/>
    </location>
</feature>